<evidence type="ECO:0000313" key="1">
    <source>
        <dbReference type="EMBL" id="KAJ8006028.1"/>
    </source>
</evidence>
<accession>A0ACC2GQL2</accession>
<evidence type="ECO:0000313" key="2">
    <source>
        <dbReference type="Proteomes" id="UP001157502"/>
    </source>
</evidence>
<dbReference type="EMBL" id="CM055737">
    <property type="protein sequence ID" value="KAJ8006028.1"/>
    <property type="molecule type" value="Genomic_DNA"/>
</dbReference>
<comment type="caution">
    <text evidence="1">The sequence shown here is derived from an EMBL/GenBank/DDBJ whole genome shotgun (WGS) entry which is preliminary data.</text>
</comment>
<proteinExistence type="predicted"/>
<sequence length="1328" mass="145959">MLPSSGFFADIDCPFFKRDLCQRPHCLYKHVKDNREKFDSSQYGSSITSVADVCKTYSTSVNGVPVTEAKDSCLLELERINKEIETVKNEVEKEQMRLSHYQTVQVGCERTESKKVLPPKSELAGKDMNGNRVKSSQRQSATICSSARKKYVVDTSKPRTDLEYDPLSNFSSSLGSSCSEYKPGSKPKGRGEPDPKKMRMGSGCREDQTKQSSEELAVSQAGSNKPADDSDGEGILVIDVPHLEKDEKKIRAKKPCNPTTNQPQKVNEKVQSVSLADPAVTEAPVSTPPTVSSFSYEDVTALFPSAVFPTMKGDGVSSCVPSGVSASQENDDGKPGAESVFDDLSKCLEMLRSESERIVSYQEAETAAESKFRKEPECPKTSGSYLKTKSVVQTDINVLMAEPVSLTSEFSSNCVEKSNSVPPNEVSYGRASSLPNGVLVPSSVSSPHTPPIQTQRNEQQAEPSSAQSYWSPVQSLSSVPCLQKIQGQTRDLDFSLPAVQTENFLEQAGTSAGITHRLTTLETNGIELQSGVFEKLTKEAMTDHTVIECSSEELEYSELSDSDTMEECYRIFMEEDNKCEGKSTEQAVTPVVPVDVEMPEVAVKPKLLPGPRKRLAHVSKYTETPVAKTKAQVIVPFRGGTTQLSNPSKIQQLQHRASVLSAALKGGQAFVSANTQRKGMTVASSSHHATHSVQYLTHQLVHQTPQLVHQTPQLVHQTPQLVHQTPQLVHQTPQLVHQTPQLVHQTPQLVHQTPQLVHQTPQLVHQTPQLVHQSPQLVHQTPQLVHQSPQLVHQSPQLVHQSPQLVHQSPQLVHQSPQLVHQSPQLVHQSPQLVHQPTSHHTSMQNTCVNVIPVGTAIQVGNNLHFILPEGSFSLPITSASSTVPSTCSPVCSTINTPIIPVTPVSVQSQPPAYIPAKPIPTKRKAKFRPDVGAKVPHDVRQRYVNLFVEEFLKTSVTVQEAFEKALAEEKIVYDRSINKLKYLSVAVNAMKRLKNQSAATVKAGNETNVQISRGDIPLNAKALWGIGDAALYESLKEHVLSEEALTENNYPLQHPEKTGNAILYREDHKKGITDPLKRICCRCGATYSVNQMGKHTRKEECNYHYGKGVEKKVPGGVETRYSCCEGVVGCPGCQVFKLHVHDAVSLERFVTTLTKPVSDKACPGVFSVGCEMCYTTQGLELARVTIVNSGLQVIYDTFVKPANEVIDFNTRFSGISEDDIRGTSSSIQDVQETILSFVGAETILIGHGLENDLCALKLLHGTVVDTSVSFPHRLGLPHKMTLHNLTADYLRRILQESVGGHDSAQDATACMELMLWKVKEEGKTKRW</sequence>
<reference evidence="1" key="1">
    <citation type="submission" date="2021-05" db="EMBL/GenBank/DDBJ databases">
        <authorList>
            <person name="Pan Q."/>
            <person name="Jouanno E."/>
            <person name="Zahm M."/>
            <person name="Klopp C."/>
            <person name="Cabau C."/>
            <person name="Louis A."/>
            <person name="Berthelot C."/>
            <person name="Parey E."/>
            <person name="Roest Crollius H."/>
            <person name="Montfort J."/>
            <person name="Robinson-Rechavi M."/>
            <person name="Bouchez O."/>
            <person name="Lampietro C."/>
            <person name="Lopez Roques C."/>
            <person name="Donnadieu C."/>
            <person name="Postlethwait J."/>
            <person name="Bobe J."/>
            <person name="Dillon D."/>
            <person name="Chandos A."/>
            <person name="von Hippel F."/>
            <person name="Guiguen Y."/>
        </authorList>
    </citation>
    <scope>NUCLEOTIDE SEQUENCE</scope>
    <source>
        <strain evidence="1">YG-Jan2019</strain>
    </source>
</reference>
<keyword evidence="2" id="KW-1185">Reference proteome</keyword>
<gene>
    <name evidence="1" type="ORF">DPEC_G00124000</name>
</gene>
<protein>
    <submittedName>
        <fullName evidence="1">Uncharacterized protein</fullName>
    </submittedName>
</protein>
<name>A0ACC2GQL2_DALPE</name>
<organism evidence="1 2">
    <name type="scientific">Dallia pectoralis</name>
    <name type="common">Alaska blackfish</name>
    <dbReference type="NCBI Taxonomy" id="75939"/>
    <lineage>
        <taxon>Eukaryota</taxon>
        <taxon>Metazoa</taxon>
        <taxon>Chordata</taxon>
        <taxon>Craniata</taxon>
        <taxon>Vertebrata</taxon>
        <taxon>Euteleostomi</taxon>
        <taxon>Actinopterygii</taxon>
        <taxon>Neopterygii</taxon>
        <taxon>Teleostei</taxon>
        <taxon>Protacanthopterygii</taxon>
        <taxon>Esociformes</taxon>
        <taxon>Umbridae</taxon>
        <taxon>Dallia</taxon>
    </lineage>
</organism>
<dbReference type="Proteomes" id="UP001157502">
    <property type="component" value="Chromosome 10"/>
</dbReference>